<feature type="transmembrane region" description="Helical" evidence="11">
    <location>
        <begin position="153"/>
        <end position="170"/>
    </location>
</feature>
<keyword evidence="10 13" id="KW-0407">Ion channel</keyword>
<dbReference type="Pfam" id="PF07885">
    <property type="entry name" value="Ion_trans_2"/>
    <property type="match status" value="1"/>
</dbReference>
<evidence type="ECO:0000256" key="7">
    <source>
        <dbReference type="ARBA" id="ARBA00022989"/>
    </source>
</evidence>
<proteinExistence type="predicted"/>
<keyword evidence="8" id="KW-0406">Ion transport</keyword>
<keyword evidence="7 11" id="KW-1133">Transmembrane helix</keyword>
<evidence type="ECO:0000256" key="10">
    <source>
        <dbReference type="ARBA" id="ARBA00023303"/>
    </source>
</evidence>
<evidence type="ECO:0000256" key="11">
    <source>
        <dbReference type="SAM" id="Phobius"/>
    </source>
</evidence>
<feature type="transmembrane region" description="Helical" evidence="11">
    <location>
        <begin position="16"/>
        <end position="38"/>
    </location>
</feature>
<sequence>MDADSRLSRWIARTEIPLFVASLVFLGSYTVHVLARGLPDGWRAFWLAVIFATWALFVLDYVVRWRLGGHPLRPSYLRHHLLDTVVVALPLLRPLRMVRLYDAVQARLDRPLLSLYSRVIAYAGVSAVLLGFAGALAVYQLERDAPGSTIRTFGDSVWWACSTLSTVGFGDVTPVTAGGRTIASFMMFGGLALLGAVTGAFSSWLIQIFTRDDERPPAR</sequence>
<evidence type="ECO:0000256" key="8">
    <source>
        <dbReference type="ARBA" id="ARBA00023065"/>
    </source>
</evidence>
<keyword evidence="14" id="KW-1185">Reference proteome</keyword>
<keyword evidence="4 11" id="KW-0812">Transmembrane</keyword>
<evidence type="ECO:0000256" key="6">
    <source>
        <dbReference type="ARBA" id="ARBA00022958"/>
    </source>
</evidence>
<comment type="caution">
    <text evidence="13">The sequence shown here is derived from an EMBL/GenBank/DDBJ whole genome shotgun (WGS) entry which is preliminary data.</text>
</comment>
<dbReference type="SUPFAM" id="SSF81324">
    <property type="entry name" value="Voltage-gated potassium channels"/>
    <property type="match status" value="1"/>
</dbReference>
<dbReference type="Gene3D" id="1.20.5.110">
    <property type="match status" value="1"/>
</dbReference>
<dbReference type="RefSeq" id="WP_386428795.1">
    <property type="nucleotide sequence ID" value="NZ_JBHSBB010000009.1"/>
</dbReference>
<name>A0ABV8HJ96_9ACTN</name>
<dbReference type="EMBL" id="JBHSBB010000009">
    <property type="protein sequence ID" value="MFC4032108.1"/>
    <property type="molecule type" value="Genomic_DNA"/>
</dbReference>
<evidence type="ECO:0000256" key="4">
    <source>
        <dbReference type="ARBA" id="ARBA00022692"/>
    </source>
</evidence>
<evidence type="ECO:0000313" key="14">
    <source>
        <dbReference type="Proteomes" id="UP001595765"/>
    </source>
</evidence>
<keyword evidence="6" id="KW-0630">Potassium</keyword>
<dbReference type="Gene3D" id="1.10.287.70">
    <property type="match status" value="1"/>
</dbReference>
<feature type="transmembrane region" description="Helical" evidence="11">
    <location>
        <begin position="44"/>
        <end position="63"/>
    </location>
</feature>
<organism evidence="13 14">
    <name type="scientific">Streptomyces polygonati</name>
    <dbReference type="NCBI Taxonomy" id="1617087"/>
    <lineage>
        <taxon>Bacteria</taxon>
        <taxon>Bacillati</taxon>
        <taxon>Actinomycetota</taxon>
        <taxon>Actinomycetes</taxon>
        <taxon>Kitasatosporales</taxon>
        <taxon>Streptomycetaceae</taxon>
        <taxon>Streptomyces</taxon>
    </lineage>
</organism>
<comment type="subcellular location">
    <subcellularLocation>
        <location evidence="1">Membrane</location>
        <topology evidence="1">Multi-pass membrane protein</topology>
    </subcellularLocation>
</comment>
<feature type="domain" description="Potassium channel" evidence="12">
    <location>
        <begin position="132"/>
        <end position="206"/>
    </location>
</feature>
<evidence type="ECO:0000256" key="3">
    <source>
        <dbReference type="ARBA" id="ARBA00022538"/>
    </source>
</evidence>
<evidence type="ECO:0000259" key="12">
    <source>
        <dbReference type="Pfam" id="PF07885"/>
    </source>
</evidence>
<keyword evidence="9 11" id="KW-0472">Membrane</keyword>
<evidence type="ECO:0000256" key="2">
    <source>
        <dbReference type="ARBA" id="ARBA00022448"/>
    </source>
</evidence>
<dbReference type="PANTHER" id="PTHR10027:SF10">
    <property type="entry name" value="SLOWPOKE 2, ISOFORM D"/>
    <property type="match status" value="1"/>
</dbReference>
<evidence type="ECO:0000256" key="1">
    <source>
        <dbReference type="ARBA" id="ARBA00004141"/>
    </source>
</evidence>
<evidence type="ECO:0000256" key="5">
    <source>
        <dbReference type="ARBA" id="ARBA00022826"/>
    </source>
</evidence>
<gene>
    <name evidence="13" type="ORF">ACFO3J_11495</name>
</gene>
<dbReference type="PANTHER" id="PTHR10027">
    <property type="entry name" value="CALCIUM-ACTIVATED POTASSIUM CHANNEL ALPHA CHAIN"/>
    <property type="match status" value="1"/>
</dbReference>
<reference evidence="14" key="1">
    <citation type="journal article" date="2019" name="Int. J. Syst. Evol. Microbiol.">
        <title>The Global Catalogue of Microorganisms (GCM) 10K type strain sequencing project: providing services to taxonomists for standard genome sequencing and annotation.</title>
        <authorList>
            <consortium name="The Broad Institute Genomics Platform"/>
            <consortium name="The Broad Institute Genome Sequencing Center for Infectious Disease"/>
            <person name="Wu L."/>
            <person name="Ma J."/>
        </authorList>
    </citation>
    <scope>NUCLEOTIDE SEQUENCE [LARGE SCALE GENOMIC DNA]</scope>
    <source>
        <strain evidence="14">CGMCC 4.7237</strain>
    </source>
</reference>
<accession>A0ABV8HJ96</accession>
<keyword evidence="5" id="KW-0631">Potassium channel</keyword>
<feature type="transmembrane region" description="Helical" evidence="11">
    <location>
        <begin position="182"/>
        <end position="206"/>
    </location>
</feature>
<feature type="transmembrane region" description="Helical" evidence="11">
    <location>
        <begin position="119"/>
        <end position="141"/>
    </location>
</feature>
<evidence type="ECO:0000256" key="9">
    <source>
        <dbReference type="ARBA" id="ARBA00023136"/>
    </source>
</evidence>
<dbReference type="GO" id="GO:0034220">
    <property type="term" value="P:monoatomic ion transmembrane transport"/>
    <property type="evidence" value="ECO:0007669"/>
    <property type="project" value="UniProtKB-KW"/>
</dbReference>
<keyword evidence="3" id="KW-0633">Potassium transport</keyword>
<dbReference type="InterPro" id="IPR047871">
    <property type="entry name" value="K_chnl_Slo-like"/>
</dbReference>
<dbReference type="InterPro" id="IPR013099">
    <property type="entry name" value="K_chnl_dom"/>
</dbReference>
<dbReference type="Proteomes" id="UP001595765">
    <property type="component" value="Unassembled WGS sequence"/>
</dbReference>
<keyword evidence="2" id="KW-0813">Transport</keyword>
<evidence type="ECO:0000313" key="13">
    <source>
        <dbReference type="EMBL" id="MFC4032108.1"/>
    </source>
</evidence>
<protein>
    <submittedName>
        <fullName evidence="13">Potassium channel family protein</fullName>
    </submittedName>
</protein>